<organism evidence="5 6">
    <name type="scientific">Parnassius mnemosyne</name>
    <name type="common">clouded apollo</name>
    <dbReference type="NCBI Taxonomy" id="213953"/>
    <lineage>
        <taxon>Eukaryota</taxon>
        <taxon>Metazoa</taxon>
        <taxon>Ecdysozoa</taxon>
        <taxon>Arthropoda</taxon>
        <taxon>Hexapoda</taxon>
        <taxon>Insecta</taxon>
        <taxon>Pterygota</taxon>
        <taxon>Neoptera</taxon>
        <taxon>Endopterygota</taxon>
        <taxon>Lepidoptera</taxon>
        <taxon>Glossata</taxon>
        <taxon>Ditrysia</taxon>
        <taxon>Papilionoidea</taxon>
        <taxon>Papilionidae</taxon>
        <taxon>Parnassiinae</taxon>
        <taxon>Parnassini</taxon>
        <taxon>Parnassius</taxon>
        <taxon>Driopa</taxon>
    </lineage>
</organism>
<accession>A0AAV1LZ49</accession>
<proteinExistence type="predicted"/>
<dbReference type="InterPro" id="IPR036397">
    <property type="entry name" value="RNaseH_sf"/>
</dbReference>
<dbReference type="InterPro" id="IPR012337">
    <property type="entry name" value="RNaseH-like_sf"/>
</dbReference>
<dbReference type="Gene3D" id="3.30.420.10">
    <property type="entry name" value="Ribonuclease H-like superfamily/Ribonuclease H"/>
    <property type="match status" value="1"/>
</dbReference>
<feature type="domain" description="CCHC-type" evidence="3">
    <location>
        <begin position="29"/>
        <end position="44"/>
    </location>
</feature>
<dbReference type="PANTHER" id="PTHR37984:SF5">
    <property type="entry name" value="PROTEIN NYNRIN-LIKE"/>
    <property type="match status" value="1"/>
</dbReference>
<keyword evidence="1" id="KW-0862">Zinc</keyword>
<keyword evidence="1" id="KW-0479">Metal-binding</keyword>
<keyword evidence="6" id="KW-1185">Reference proteome</keyword>
<feature type="compositionally biased region" description="Polar residues" evidence="2">
    <location>
        <begin position="560"/>
        <end position="575"/>
    </location>
</feature>
<dbReference type="PROSITE" id="PS50158">
    <property type="entry name" value="ZF_CCHC"/>
    <property type="match status" value="1"/>
</dbReference>
<evidence type="ECO:0000259" key="3">
    <source>
        <dbReference type="PROSITE" id="PS50158"/>
    </source>
</evidence>
<evidence type="ECO:0000313" key="5">
    <source>
        <dbReference type="EMBL" id="CAK1598861.1"/>
    </source>
</evidence>
<dbReference type="PANTHER" id="PTHR37984">
    <property type="entry name" value="PROTEIN CBG26694"/>
    <property type="match status" value="1"/>
</dbReference>
<name>A0AAV1LZ49_9NEOP</name>
<dbReference type="Proteomes" id="UP001314205">
    <property type="component" value="Unassembled WGS sequence"/>
</dbReference>
<keyword evidence="1" id="KW-0863">Zinc-finger</keyword>
<dbReference type="InterPro" id="IPR001878">
    <property type="entry name" value="Znf_CCHC"/>
</dbReference>
<evidence type="ECO:0000256" key="1">
    <source>
        <dbReference type="PROSITE-ProRule" id="PRU00047"/>
    </source>
</evidence>
<dbReference type="Pfam" id="PF00665">
    <property type="entry name" value="rve"/>
    <property type="match status" value="1"/>
</dbReference>
<dbReference type="AlphaFoldDB" id="A0AAV1LZ49"/>
<dbReference type="GO" id="GO:0015074">
    <property type="term" value="P:DNA integration"/>
    <property type="evidence" value="ECO:0007669"/>
    <property type="project" value="InterPro"/>
</dbReference>
<dbReference type="GO" id="GO:0008270">
    <property type="term" value="F:zinc ion binding"/>
    <property type="evidence" value="ECO:0007669"/>
    <property type="project" value="UniProtKB-KW"/>
</dbReference>
<dbReference type="PROSITE" id="PS50994">
    <property type="entry name" value="INTEGRASE"/>
    <property type="match status" value="1"/>
</dbReference>
<gene>
    <name evidence="5" type="ORF">PARMNEM_LOCUS17804</name>
</gene>
<dbReference type="InterPro" id="IPR050951">
    <property type="entry name" value="Retrovirus_Pol_polyprotein"/>
</dbReference>
<feature type="region of interest" description="Disordered" evidence="2">
    <location>
        <begin position="541"/>
        <end position="592"/>
    </location>
</feature>
<dbReference type="InterPro" id="IPR001584">
    <property type="entry name" value="Integrase_cat-core"/>
</dbReference>
<reference evidence="5 6" key="1">
    <citation type="submission" date="2023-11" db="EMBL/GenBank/DDBJ databases">
        <authorList>
            <person name="Hedman E."/>
            <person name="Englund M."/>
            <person name="Stromberg M."/>
            <person name="Nyberg Akerstrom W."/>
            <person name="Nylinder S."/>
            <person name="Jareborg N."/>
            <person name="Kallberg Y."/>
            <person name="Kronander E."/>
        </authorList>
    </citation>
    <scope>NUCLEOTIDE SEQUENCE [LARGE SCALE GENOMIC DNA]</scope>
</reference>
<evidence type="ECO:0000313" key="6">
    <source>
        <dbReference type="Proteomes" id="UP001314205"/>
    </source>
</evidence>
<dbReference type="GO" id="GO:0003676">
    <property type="term" value="F:nucleic acid binding"/>
    <property type="evidence" value="ECO:0007669"/>
    <property type="project" value="InterPro"/>
</dbReference>
<evidence type="ECO:0000256" key="2">
    <source>
        <dbReference type="SAM" id="MobiDB-lite"/>
    </source>
</evidence>
<dbReference type="EMBL" id="CAVLGL010000104">
    <property type="protein sequence ID" value="CAK1598861.1"/>
    <property type="molecule type" value="Genomic_DNA"/>
</dbReference>
<feature type="domain" description="Integrase catalytic" evidence="4">
    <location>
        <begin position="272"/>
        <end position="445"/>
    </location>
</feature>
<comment type="caution">
    <text evidence="5">The sequence shown here is derived from an EMBL/GenBank/DDBJ whole genome shotgun (WGS) entry which is preliminary data.</text>
</comment>
<protein>
    <recommendedName>
        <fullName evidence="7">Endonuclease</fullName>
    </recommendedName>
</protein>
<dbReference type="FunFam" id="3.30.420.10:FF:000063">
    <property type="entry name" value="Retrovirus-related Pol polyprotein from transposon 297-like Protein"/>
    <property type="match status" value="1"/>
</dbReference>
<evidence type="ECO:0000259" key="4">
    <source>
        <dbReference type="PROSITE" id="PS50994"/>
    </source>
</evidence>
<dbReference type="SUPFAM" id="SSF53098">
    <property type="entry name" value="Ribonuclease H-like"/>
    <property type="match status" value="1"/>
</dbReference>
<evidence type="ECO:0008006" key="7">
    <source>
        <dbReference type="Google" id="ProtNLM"/>
    </source>
</evidence>
<sequence>MQALQTLCFPRCGVERCATPRCPAVYATCFTCGKQGYFARVCRQNLNNKAGLKHVYDIEQNQDVTRSFDYESFFISTISGQEDCSDGWFETLTFEKGIENFKLDTGADINVISFERFLQLGFDSNMIKSDRIKLESYSGNIIPVRGVCYLQCFYKNVRYDLKFAIADLRCQSVLGRQSCEKLSIPISNNKLTLIKNETKKDFDLCTLLNYIKLGWPHDKCNVIENLKKYWSLKNELYVVDDVIFRDNVVLVPRSLRTDMLKIVHEGHLGIDRCKRRARQVGSDLFEYRKTYYLILVDYYSSFVEVKKLENITSQVVIRSMKEIFSRHGIPEILISDNGTQYSSREFKQFSTDWGFTQFTSSPNYPQANGKSERAVQTVKSLLIKAYKGNSDFELALLNYRNTPRHGLDFPAQLLMGRRLRCKLPVCAELLKPQVADPSQFKTMLQKQQQSKMYYDKHCRTLPKLDIGVEVICIDGKKRTRATVIDQGDTPRSYVIQNELGRRIRRNRRHLIKSYISPDSKNIKKDMDITVNRGSGNFIVTPSRGGTPYTSPTGTRLPLENLSSPSVCRSKPSTPVSIDRTVETRRPPGSLNT</sequence>